<name>A0A926DDW3_9FIRM</name>
<dbReference type="RefSeq" id="WP_249298866.1">
    <property type="nucleotide sequence ID" value="NZ_JACRSP010000001.1"/>
</dbReference>
<dbReference type="EMBL" id="JACRSP010000001">
    <property type="protein sequence ID" value="MBC8535230.1"/>
    <property type="molecule type" value="Genomic_DNA"/>
</dbReference>
<dbReference type="PANTHER" id="PTHR30474:SF1">
    <property type="entry name" value="PEPTIDOGLYCAN GLYCOSYLTRANSFERASE MRDB"/>
    <property type="match status" value="1"/>
</dbReference>
<evidence type="ECO:0000256" key="5">
    <source>
        <dbReference type="ARBA" id="ARBA00023136"/>
    </source>
</evidence>
<feature type="transmembrane region" description="Helical" evidence="6">
    <location>
        <begin position="166"/>
        <end position="183"/>
    </location>
</feature>
<feature type="transmembrane region" description="Helical" evidence="6">
    <location>
        <begin position="306"/>
        <end position="334"/>
    </location>
</feature>
<evidence type="ECO:0000313" key="7">
    <source>
        <dbReference type="EMBL" id="MBC8535230.1"/>
    </source>
</evidence>
<evidence type="ECO:0000256" key="6">
    <source>
        <dbReference type="SAM" id="Phobius"/>
    </source>
</evidence>
<dbReference type="AlphaFoldDB" id="A0A926DDW3"/>
<gene>
    <name evidence="7" type="ORF">H8695_00765</name>
</gene>
<feature type="transmembrane region" description="Helical" evidence="6">
    <location>
        <begin position="274"/>
        <end position="294"/>
    </location>
</feature>
<evidence type="ECO:0000256" key="1">
    <source>
        <dbReference type="ARBA" id="ARBA00004141"/>
    </source>
</evidence>
<feature type="transmembrane region" description="Helical" evidence="6">
    <location>
        <begin position="143"/>
        <end position="160"/>
    </location>
</feature>
<evidence type="ECO:0000256" key="2">
    <source>
        <dbReference type="ARBA" id="ARBA00022692"/>
    </source>
</evidence>
<protein>
    <submittedName>
        <fullName evidence="7">Rod shape-determining protein RodA</fullName>
    </submittedName>
</protein>
<keyword evidence="5 6" id="KW-0472">Membrane</keyword>
<dbReference type="GO" id="GO:0015648">
    <property type="term" value="F:lipid-linked peptidoglycan transporter activity"/>
    <property type="evidence" value="ECO:0007669"/>
    <property type="project" value="TreeGrafter"/>
</dbReference>
<evidence type="ECO:0000313" key="8">
    <source>
        <dbReference type="Proteomes" id="UP000620366"/>
    </source>
</evidence>
<reference evidence="7" key="1">
    <citation type="submission" date="2020-08" db="EMBL/GenBank/DDBJ databases">
        <title>Genome public.</title>
        <authorList>
            <person name="Liu C."/>
            <person name="Sun Q."/>
        </authorList>
    </citation>
    <scope>NUCLEOTIDE SEQUENCE</scope>
    <source>
        <strain evidence="7">BX7</strain>
    </source>
</reference>
<feature type="transmembrane region" description="Helical" evidence="6">
    <location>
        <begin position="78"/>
        <end position="96"/>
    </location>
</feature>
<keyword evidence="4 6" id="KW-1133">Transmembrane helix</keyword>
<dbReference type="GO" id="GO:0005886">
    <property type="term" value="C:plasma membrane"/>
    <property type="evidence" value="ECO:0007669"/>
    <property type="project" value="TreeGrafter"/>
</dbReference>
<feature type="transmembrane region" description="Helical" evidence="6">
    <location>
        <begin position="108"/>
        <end position="131"/>
    </location>
</feature>
<dbReference type="PANTHER" id="PTHR30474">
    <property type="entry name" value="CELL CYCLE PROTEIN"/>
    <property type="match status" value="1"/>
</dbReference>
<keyword evidence="2 6" id="KW-0812">Transmembrane</keyword>
<evidence type="ECO:0000256" key="3">
    <source>
        <dbReference type="ARBA" id="ARBA00022960"/>
    </source>
</evidence>
<dbReference type="InterPro" id="IPR001182">
    <property type="entry name" value="FtsW/RodA"/>
</dbReference>
<feature type="transmembrane region" description="Helical" evidence="6">
    <location>
        <begin position="15"/>
        <end position="35"/>
    </location>
</feature>
<feature type="transmembrane region" description="Helical" evidence="6">
    <location>
        <begin position="47"/>
        <end position="66"/>
    </location>
</feature>
<dbReference type="Pfam" id="PF01098">
    <property type="entry name" value="FTSW_RODA_SPOVE"/>
    <property type="match status" value="1"/>
</dbReference>
<dbReference type="PROSITE" id="PS00428">
    <property type="entry name" value="FTSW_RODA_SPOVE"/>
    <property type="match status" value="1"/>
</dbReference>
<dbReference type="GO" id="GO:0008360">
    <property type="term" value="P:regulation of cell shape"/>
    <property type="evidence" value="ECO:0007669"/>
    <property type="project" value="UniProtKB-KW"/>
</dbReference>
<evidence type="ECO:0000256" key="4">
    <source>
        <dbReference type="ARBA" id="ARBA00022989"/>
    </source>
</evidence>
<proteinExistence type="predicted"/>
<feature type="transmembrane region" description="Helical" evidence="6">
    <location>
        <begin position="340"/>
        <end position="362"/>
    </location>
</feature>
<dbReference type="InterPro" id="IPR018365">
    <property type="entry name" value="Cell_cycle_FtsW-rel_CS"/>
</dbReference>
<keyword evidence="8" id="KW-1185">Reference proteome</keyword>
<comment type="subcellular location">
    <subcellularLocation>
        <location evidence="1">Membrane</location>
        <topology evidence="1">Multi-pass membrane protein</topology>
    </subcellularLocation>
</comment>
<organism evidence="7 8">
    <name type="scientific">Feifania hominis</name>
    <dbReference type="NCBI Taxonomy" id="2763660"/>
    <lineage>
        <taxon>Bacteria</taxon>
        <taxon>Bacillati</taxon>
        <taxon>Bacillota</taxon>
        <taxon>Clostridia</taxon>
        <taxon>Eubacteriales</taxon>
        <taxon>Feifaniaceae</taxon>
        <taxon>Feifania</taxon>
    </lineage>
</organism>
<dbReference type="GO" id="GO:0032153">
    <property type="term" value="C:cell division site"/>
    <property type="evidence" value="ECO:0007669"/>
    <property type="project" value="TreeGrafter"/>
</dbReference>
<sequence>MNPILKATRKYLHEIDLFLVGLCLSCTAYGLLLVASATSTFSTNRNIMVQSIGAGIGIVMMIVISLFDYETLCDLWKFFLALSIAVMAFTLVFGTGPKGQTNKNWIDLKVIMVQPAEFVKLSFIVSFAACIERLKQNLNSVKALLLLGIHAAVVIGMVLLTGDTGTVIVFCFIAFFMLFAAGLSWKIQAAGLLTAVVATPFVWQYALKPYMRNRILFAFNPEGDPSGIGFQAVQSKIAIGSGQITGKGLFQGTQVNNVPEKQTDFIFAVAGEELGFVGSVLVVLLLAAVMLRILHHARTARTDEGCLICVGVFAMFFIQVFENIGMCIGLLPVIGITLPFFSYGGSSILSVYCSIGLVLSVVRKRKSSSLDYLGD</sequence>
<accession>A0A926DDW3</accession>
<keyword evidence="3" id="KW-0133">Cell shape</keyword>
<dbReference type="Proteomes" id="UP000620366">
    <property type="component" value="Unassembled WGS sequence"/>
</dbReference>
<feature type="transmembrane region" description="Helical" evidence="6">
    <location>
        <begin position="190"/>
        <end position="207"/>
    </location>
</feature>
<comment type="caution">
    <text evidence="7">The sequence shown here is derived from an EMBL/GenBank/DDBJ whole genome shotgun (WGS) entry which is preliminary data.</text>
</comment>
<dbReference type="GO" id="GO:0051301">
    <property type="term" value="P:cell division"/>
    <property type="evidence" value="ECO:0007669"/>
    <property type="project" value="InterPro"/>
</dbReference>